<evidence type="ECO:0000256" key="1">
    <source>
        <dbReference type="SAM" id="MobiDB-lite"/>
    </source>
</evidence>
<keyword evidence="3" id="KW-1185">Reference proteome</keyword>
<feature type="compositionally biased region" description="Basic and acidic residues" evidence="1">
    <location>
        <begin position="21"/>
        <end position="39"/>
    </location>
</feature>
<proteinExistence type="predicted"/>
<feature type="region of interest" description="Disordered" evidence="1">
    <location>
        <begin position="1"/>
        <end position="51"/>
    </location>
</feature>
<dbReference type="Proteomes" id="UP000011115">
    <property type="component" value="Unassembled WGS sequence"/>
</dbReference>
<dbReference type="HOGENOM" id="CLU_029307_7_4_1"/>
<reference evidence="3" key="1">
    <citation type="journal article" date="2011" name="Nature">
        <title>Genome sequence and analysis of the tuber crop potato.</title>
        <authorList>
            <consortium name="The Potato Genome Sequencing Consortium"/>
        </authorList>
    </citation>
    <scope>NUCLEOTIDE SEQUENCE [LARGE SCALE GENOMIC DNA]</scope>
    <source>
        <strain evidence="3">cv. DM1-3 516 R44</strain>
    </source>
</reference>
<sequence>MARPKVPGRNMPLQYIRAQNSRKDAGKTDHTKARSENKKAGSSKRIPIDPNVPSWARGFINVIHAFGASNDLDIMTKANITAAAEADPDIKTQSQNDNSLGTDAQTDGATA</sequence>
<protein>
    <submittedName>
        <fullName evidence="2">Uncharacterized protein</fullName>
    </submittedName>
</protein>
<dbReference type="EnsemblPlants" id="PGSC0003DMT400089233">
    <property type="protein sequence ID" value="PGSC0003DMT400089233"/>
    <property type="gene ID" value="PGSC0003DMG400038804"/>
</dbReference>
<dbReference type="PaxDb" id="4113-PGSC0003DMT400089233"/>
<evidence type="ECO:0000313" key="3">
    <source>
        <dbReference type="Proteomes" id="UP000011115"/>
    </source>
</evidence>
<organism evidence="2 3">
    <name type="scientific">Solanum tuberosum</name>
    <name type="common">Potato</name>
    <dbReference type="NCBI Taxonomy" id="4113"/>
    <lineage>
        <taxon>Eukaryota</taxon>
        <taxon>Viridiplantae</taxon>
        <taxon>Streptophyta</taxon>
        <taxon>Embryophyta</taxon>
        <taxon>Tracheophyta</taxon>
        <taxon>Spermatophyta</taxon>
        <taxon>Magnoliopsida</taxon>
        <taxon>eudicotyledons</taxon>
        <taxon>Gunneridae</taxon>
        <taxon>Pentapetalae</taxon>
        <taxon>asterids</taxon>
        <taxon>lamiids</taxon>
        <taxon>Solanales</taxon>
        <taxon>Solanaceae</taxon>
        <taxon>Solanoideae</taxon>
        <taxon>Solaneae</taxon>
        <taxon>Solanum</taxon>
    </lineage>
</organism>
<feature type="compositionally biased region" description="Polar residues" evidence="1">
    <location>
        <begin position="91"/>
        <end position="111"/>
    </location>
</feature>
<evidence type="ECO:0000313" key="2">
    <source>
        <dbReference type="EnsemblPlants" id="PGSC0003DMT400089233"/>
    </source>
</evidence>
<dbReference type="InParanoid" id="M1DHQ8"/>
<dbReference type="Gramene" id="PGSC0003DMT400089233">
    <property type="protein sequence ID" value="PGSC0003DMT400089233"/>
    <property type="gene ID" value="PGSC0003DMG400038804"/>
</dbReference>
<feature type="region of interest" description="Disordered" evidence="1">
    <location>
        <begin position="85"/>
        <end position="111"/>
    </location>
</feature>
<dbReference type="AlphaFoldDB" id="M1DHQ8"/>
<accession>M1DHQ8</accession>
<name>M1DHQ8_SOLTU</name>
<reference evidence="2" key="2">
    <citation type="submission" date="2015-06" db="UniProtKB">
        <authorList>
            <consortium name="EnsemblPlants"/>
        </authorList>
    </citation>
    <scope>IDENTIFICATION</scope>
    <source>
        <strain evidence="2">DM1-3 516 R44</strain>
    </source>
</reference>